<evidence type="ECO:0000256" key="1">
    <source>
        <dbReference type="SAM" id="Phobius"/>
    </source>
</evidence>
<proteinExistence type="predicted"/>
<feature type="transmembrane region" description="Helical" evidence="1">
    <location>
        <begin position="16"/>
        <end position="35"/>
    </location>
</feature>
<evidence type="ECO:0000313" key="2">
    <source>
        <dbReference type="EMBL" id="ACV33978.1"/>
    </source>
</evidence>
<dbReference type="HOGENOM" id="CLU_533965_0_0_4"/>
<protein>
    <submittedName>
        <fullName evidence="2">Uncharacterized protein</fullName>
    </submittedName>
</protein>
<accession>C7RLT4</accession>
<dbReference type="KEGG" id="app:CAP2UW1_0631"/>
<gene>
    <name evidence="2" type="ordered locus">CAP2UW1_0631</name>
</gene>
<reference evidence="2" key="1">
    <citation type="submission" date="2009-08" db="EMBL/GenBank/DDBJ databases">
        <authorList>
            <consortium name="US DOE Joint Genome Institute"/>
            <person name="Lucas S."/>
            <person name="Copeland A."/>
            <person name="Lapidus A."/>
            <person name="Glavina del Rio T."/>
            <person name="Dalin E."/>
            <person name="Tice H."/>
            <person name="Bruce D."/>
            <person name="Barry K."/>
            <person name="Pitluck S."/>
            <person name="Lowry S."/>
            <person name="Larimer F."/>
            <person name="Land M."/>
            <person name="Hauser L."/>
            <person name="Kyrpides N."/>
            <person name="Ivanova N."/>
            <person name="McMahon K.D."/>
            <person name="Hugenholtz P."/>
        </authorList>
    </citation>
    <scope>NUCLEOTIDE SEQUENCE</scope>
    <source>
        <strain evidence="2">UW-1</strain>
    </source>
</reference>
<dbReference type="OrthoDB" id="8532329at2"/>
<keyword evidence="1" id="KW-0812">Transmembrane</keyword>
<dbReference type="STRING" id="522306.CAP2UW1_0631"/>
<keyword evidence="1" id="KW-0472">Membrane</keyword>
<dbReference type="EMBL" id="CP001715">
    <property type="protein sequence ID" value="ACV33978.1"/>
    <property type="molecule type" value="Genomic_DNA"/>
</dbReference>
<organism evidence="2">
    <name type="scientific">Accumulibacter regalis</name>
    <dbReference type="NCBI Taxonomy" id="522306"/>
    <lineage>
        <taxon>Bacteria</taxon>
        <taxon>Pseudomonadati</taxon>
        <taxon>Pseudomonadota</taxon>
        <taxon>Betaproteobacteria</taxon>
        <taxon>Candidatus Accumulibacter</taxon>
    </lineage>
</organism>
<sequence precursor="true">MCKSNDTVGSPYQQRGVALLALLTLLSLFGLYLFVGQLSATQFQLAREEKSAAALAEARQALVDEAVTRVSINDAGYLRLPDLGVNVGAPAEGYASGTFAEDGKDLSVIGKFPWKTLDTGPLRDSTGQCLWYVVSGRFKKDTDLLKTDVFNWDTLGQIDVINANGAFLAVNLAALLVSPGPALDGQSRALADAAYTECGGNYDARNYLDAFNGTNALAGQVNYYTDSTNNRVASDSNNKQFVMVVNYPHYNDRFTFLSVGQIFDPLIRRRDFRDAIGNLLDDATFRAHLQTIVVAGNKGTDNLLCTSATGADNREFCKNWKEMLFLAQLPSPSRITIDGGLSSDVCNRVLIFAGRRTAGQSRSTSTDKANRANYLEGVNATSFNVPTASASDFAGASVFNWRTPATDLVRCLP</sequence>
<dbReference type="AlphaFoldDB" id="C7RLT4"/>
<reference evidence="2" key="2">
    <citation type="submission" date="2009-09" db="EMBL/GenBank/DDBJ databases">
        <title>Complete sequence of chromosome of Candidatus Accumulibacter phosphatis clade IIA str. UW-1.</title>
        <authorList>
            <consortium name="US DOE Joint Genome Institute"/>
            <person name="Martin H.G."/>
            <person name="Ivanova N."/>
            <person name="Kunin V."/>
            <person name="Warnecke F."/>
            <person name="Barry K."/>
            <person name="He S."/>
            <person name="Salamov A."/>
            <person name="Szeto E."/>
            <person name="Dalin E."/>
            <person name="Pangilinan J.L."/>
            <person name="Lapidus A."/>
            <person name="Lowry S."/>
            <person name="Kyrpides N.C."/>
            <person name="McMahon K.D."/>
            <person name="Hugenholtz P."/>
        </authorList>
    </citation>
    <scope>NUCLEOTIDE SEQUENCE [LARGE SCALE GENOMIC DNA]</scope>
    <source>
        <strain evidence="2">UW-1</strain>
    </source>
</reference>
<dbReference type="eggNOG" id="ENOG5031KU1">
    <property type="taxonomic scope" value="Bacteria"/>
</dbReference>
<name>C7RLT4_ACCRE</name>
<keyword evidence="1" id="KW-1133">Transmembrane helix</keyword>